<proteinExistence type="predicted"/>
<dbReference type="AlphaFoldDB" id="A0A9D4EUA1"/>
<reference evidence="1" key="1">
    <citation type="journal article" date="2019" name="bioRxiv">
        <title>The Genome of the Zebra Mussel, Dreissena polymorpha: A Resource for Invasive Species Research.</title>
        <authorList>
            <person name="McCartney M.A."/>
            <person name="Auch B."/>
            <person name="Kono T."/>
            <person name="Mallez S."/>
            <person name="Zhang Y."/>
            <person name="Obille A."/>
            <person name="Becker A."/>
            <person name="Abrahante J.E."/>
            <person name="Garbe J."/>
            <person name="Badalamenti J.P."/>
            <person name="Herman A."/>
            <person name="Mangelson H."/>
            <person name="Liachko I."/>
            <person name="Sullivan S."/>
            <person name="Sone E.D."/>
            <person name="Koren S."/>
            <person name="Silverstein K.A.T."/>
            <person name="Beckman K.B."/>
            <person name="Gohl D.M."/>
        </authorList>
    </citation>
    <scope>NUCLEOTIDE SEQUENCE</scope>
    <source>
        <strain evidence="1">Duluth1</strain>
        <tissue evidence="1">Whole animal</tissue>
    </source>
</reference>
<name>A0A9D4EUA1_DREPO</name>
<reference evidence="1" key="2">
    <citation type="submission" date="2020-11" db="EMBL/GenBank/DDBJ databases">
        <authorList>
            <person name="McCartney M.A."/>
            <person name="Auch B."/>
            <person name="Kono T."/>
            <person name="Mallez S."/>
            <person name="Becker A."/>
            <person name="Gohl D.M."/>
            <person name="Silverstein K.A.T."/>
            <person name="Koren S."/>
            <person name="Bechman K.B."/>
            <person name="Herman A."/>
            <person name="Abrahante J.E."/>
            <person name="Garbe J."/>
        </authorList>
    </citation>
    <scope>NUCLEOTIDE SEQUENCE</scope>
    <source>
        <strain evidence="1">Duluth1</strain>
        <tissue evidence="1">Whole animal</tissue>
    </source>
</reference>
<organism evidence="1 2">
    <name type="scientific">Dreissena polymorpha</name>
    <name type="common">Zebra mussel</name>
    <name type="synonym">Mytilus polymorpha</name>
    <dbReference type="NCBI Taxonomy" id="45954"/>
    <lineage>
        <taxon>Eukaryota</taxon>
        <taxon>Metazoa</taxon>
        <taxon>Spiralia</taxon>
        <taxon>Lophotrochozoa</taxon>
        <taxon>Mollusca</taxon>
        <taxon>Bivalvia</taxon>
        <taxon>Autobranchia</taxon>
        <taxon>Heteroconchia</taxon>
        <taxon>Euheterodonta</taxon>
        <taxon>Imparidentia</taxon>
        <taxon>Neoheterodontei</taxon>
        <taxon>Myida</taxon>
        <taxon>Dreissenoidea</taxon>
        <taxon>Dreissenidae</taxon>
        <taxon>Dreissena</taxon>
    </lineage>
</organism>
<dbReference type="EMBL" id="JAIWYP010000008">
    <property type="protein sequence ID" value="KAH3786357.1"/>
    <property type="molecule type" value="Genomic_DNA"/>
</dbReference>
<evidence type="ECO:0000313" key="2">
    <source>
        <dbReference type="Proteomes" id="UP000828390"/>
    </source>
</evidence>
<keyword evidence="2" id="KW-1185">Reference proteome</keyword>
<gene>
    <name evidence="1" type="ORF">DPMN_164464</name>
</gene>
<evidence type="ECO:0000313" key="1">
    <source>
        <dbReference type="EMBL" id="KAH3786357.1"/>
    </source>
</evidence>
<protein>
    <submittedName>
        <fullName evidence="1">Uncharacterized protein</fullName>
    </submittedName>
</protein>
<dbReference type="Proteomes" id="UP000828390">
    <property type="component" value="Unassembled WGS sequence"/>
</dbReference>
<sequence length="90" mass="10113">MSGKIGKAKRLFPQWTGPGGCSEKFNRFYIPGPIREKEGLCNHDRLKGCKLDNPSAWVVRERESCGFAEDVTEEQGEDKDLYTCPWCSAG</sequence>
<comment type="caution">
    <text evidence="1">The sequence shown here is derived from an EMBL/GenBank/DDBJ whole genome shotgun (WGS) entry which is preliminary data.</text>
</comment>
<accession>A0A9D4EUA1</accession>